<dbReference type="AlphaFoldDB" id="A0A7K1FQ88"/>
<evidence type="ECO:0000256" key="1">
    <source>
        <dbReference type="ARBA" id="ARBA00022630"/>
    </source>
</evidence>
<keyword evidence="3" id="KW-0560">Oxidoreductase</keyword>
<evidence type="ECO:0000259" key="4">
    <source>
        <dbReference type="Pfam" id="PF00441"/>
    </source>
</evidence>
<comment type="caution">
    <text evidence="5">The sequence shown here is derived from an EMBL/GenBank/DDBJ whole genome shotgun (WGS) entry which is preliminary data.</text>
</comment>
<evidence type="ECO:0000256" key="2">
    <source>
        <dbReference type="ARBA" id="ARBA00022827"/>
    </source>
</evidence>
<protein>
    <recommendedName>
        <fullName evidence="4">Acyl-CoA dehydrogenase/oxidase C-terminal domain-containing protein</fullName>
    </recommendedName>
</protein>
<evidence type="ECO:0000313" key="6">
    <source>
        <dbReference type="Proteomes" id="UP000460221"/>
    </source>
</evidence>
<organism evidence="5 6">
    <name type="scientific">Nakamurella alba</name>
    <dbReference type="NCBI Taxonomy" id="2665158"/>
    <lineage>
        <taxon>Bacteria</taxon>
        <taxon>Bacillati</taxon>
        <taxon>Actinomycetota</taxon>
        <taxon>Actinomycetes</taxon>
        <taxon>Nakamurellales</taxon>
        <taxon>Nakamurellaceae</taxon>
        <taxon>Nakamurella</taxon>
    </lineage>
</organism>
<keyword evidence="2" id="KW-0274">FAD</keyword>
<name>A0A7K1FQ88_9ACTN</name>
<dbReference type="GO" id="GO:0003995">
    <property type="term" value="F:acyl-CoA dehydrogenase activity"/>
    <property type="evidence" value="ECO:0007669"/>
    <property type="project" value="TreeGrafter"/>
</dbReference>
<gene>
    <name evidence="5" type="ORF">GIS00_20450</name>
</gene>
<dbReference type="PANTHER" id="PTHR43884">
    <property type="entry name" value="ACYL-COA DEHYDROGENASE"/>
    <property type="match status" value="1"/>
</dbReference>
<keyword evidence="6" id="KW-1185">Reference proteome</keyword>
<dbReference type="InterPro" id="IPR009075">
    <property type="entry name" value="AcylCo_DH/oxidase_C"/>
</dbReference>
<sequence>MTDTELRESVRELCRALVADSAAAGLSAETLITAGWPDILEEETALAVGALQEAAGAAAAVTAGASLLATHVLAGRLGADAAVTVLSGRVSPGPAGAVVDAVRRGAERPATHLLVVDHRAAGSGAVLVGVGAAHLEVSPTTGIDPRAAMFRITGPVHTSDGAEGSGTDDDVGRAGLLVRLAVAHERIGLAAAALDLALAHVRDRYQFGRSIGSYQAVQHRLVDAHVAITSAGAAASQAWSGTTPIAVAVAAHQAAVAARTTTAAALQVCGGMAYTEEFGLGALARSALLHDGLHGDPELLAARVATCLQDAGGIIRSADFDHGGRVAAAQGGHR</sequence>
<evidence type="ECO:0000313" key="5">
    <source>
        <dbReference type="EMBL" id="MTD16315.1"/>
    </source>
</evidence>
<dbReference type="EMBL" id="WLYK01000009">
    <property type="protein sequence ID" value="MTD16315.1"/>
    <property type="molecule type" value="Genomic_DNA"/>
</dbReference>
<proteinExistence type="predicted"/>
<dbReference type="SUPFAM" id="SSF47203">
    <property type="entry name" value="Acyl-CoA dehydrogenase C-terminal domain-like"/>
    <property type="match status" value="1"/>
</dbReference>
<dbReference type="Proteomes" id="UP000460221">
    <property type="component" value="Unassembled WGS sequence"/>
</dbReference>
<dbReference type="Pfam" id="PF00441">
    <property type="entry name" value="Acyl-CoA_dh_1"/>
    <property type="match status" value="1"/>
</dbReference>
<reference evidence="5 6" key="1">
    <citation type="submission" date="2019-11" db="EMBL/GenBank/DDBJ databases">
        <authorList>
            <person name="Jiang L.-Q."/>
        </authorList>
    </citation>
    <scope>NUCLEOTIDE SEQUENCE [LARGE SCALE GENOMIC DNA]</scope>
    <source>
        <strain evidence="5 6">YIM 132087</strain>
    </source>
</reference>
<keyword evidence="1" id="KW-0285">Flavoprotein</keyword>
<dbReference type="Gene3D" id="1.20.140.10">
    <property type="entry name" value="Butyryl-CoA Dehydrogenase, subunit A, domain 3"/>
    <property type="match status" value="1"/>
</dbReference>
<accession>A0A7K1FQ88</accession>
<dbReference type="PANTHER" id="PTHR43884:SF20">
    <property type="entry name" value="ACYL-COA DEHYDROGENASE FADE28"/>
    <property type="match status" value="1"/>
</dbReference>
<dbReference type="InterPro" id="IPR036250">
    <property type="entry name" value="AcylCo_DH-like_C"/>
</dbReference>
<evidence type="ECO:0000256" key="3">
    <source>
        <dbReference type="ARBA" id="ARBA00023002"/>
    </source>
</evidence>
<feature type="domain" description="Acyl-CoA dehydrogenase/oxidase C-terminal" evidence="4">
    <location>
        <begin position="179"/>
        <end position="305"/>
    </location>
</feature>
<dbReference type="RefSeq" id="WP_154770327.1">
    <property type="nucleotide sequence ID" value="NZ_WLYK01000009.1"/>
</dbReference>